<evidence type="ECO:0000313" key="6">
    <source>
        <dbReference type="Proteomes" id="UP000028821"/>
    </source>
</evidence>
<evidence type="ECO:0000256" key="1">
    <source>
        <dbReference type="ARBA" id="ARBA00022723"/>
    </source>
</evidence>
<dbReference type="PROSITE" id="PS00018">
    <property type="entry name" value="EF_HAND_1"/>
    <property type="match status" value="1"/>
</dbReference>
<feature type="non-terminal residue" evidence="5">
    <location>
        <position position="1"/>
    </location>
</feature>
<keyword evidence="2" id="KW-0677">Repeat</keyword>
<feature type="domain" description="EF-hand" evidence="4">
    <location>
        <begin position="52"/>
        <end position="83"/>
    </location>
</feature>
<organism evidence="5 6">
    <name type="scientific">Toxoplasma gondii MAS</name>
    <dbReference type="NCBI Taxonomy" id="943118"/>
    <lineage>
        <taxon>Eukaryota</taxon>
        <taxon>Sar</taxon>
        <taxon>Alveolata</taxon>
        <taxon>Apicomplexa</taxon>
        <taxon>Conoidasida</taxon>
        <taxon>Coccidia</taxon>
        <taxon>Eucoccidiorida</taxon>
        <taxon>Eimeriorina</taxon>
        <taxon>Sarcocystidae</taxon>
        <taxon>Toxoplasma</taxon>
    </lineage>
</organism>
<reference evidence="5 6" key="1">
    <citation type="submission" date="2014-04" db="EMBL/GenBank/DDBJ databases">
        <authorList>
            <person name="Sibley D."/>
            <person name="Venepally P."/>
            <person name="Karamycheva S."/>
            <person name="Hadjithomas M."/>
            <person name="Khan A."/>
            <person name="Brunk B."/>
            <person name="Roos D."/>
            <person name="Caler E."/>
            <person name="Lorenzi H."/>
        </authorList>
    </citation>
    <scope>NUCLEOTIDE SEQUENCE [LARGE SCALE GENOMIC DNA]</scope>
    <source>
        <strain evidence="5 6">MAS</strain>
    </source>
</reference>
<dbReference type="InterPro" id="IPR039647">
    <property type="entry name" value="EF_hand_pair_protein_CML-like"/>
</dbReference>
<dbReference type="Pfam" id="PF13499">
    <property type="entry name" value="EF-hand_7"/>
    <property type="match status" value="1"/>
</dbReference>
<evidence type="ECO:0000259" key="4">
    <source>
        <dbReference type="PROSITE" id="PS50222"/>
    </source>
</evidence>
<accession>A0A086QTF5</accession>
<proteinExistence type="predicted"/>
<evidence type="ECO:0000256" key="3">
    <source>
        <dbReference type="ARBA" id="ARBA00022837"/>
    </source>
</evidence>
<keyword evidence="5" id="KW-0418">Kinase</keyword>
<dbReference type="AlphaFoldDB" id="A0A086QTF5"/>
<keyword evidence="5" id="KW-0808">Transferase</keyword>
<sequence>YNEFISALLLRRMTLQEEQLREVFNKFDVRGEGCLTMESLRKALKGSRYGQLTDEELKLIFAEVDKNNDGYVDFYEFCDLMTS</sequence>
<dbReference type="EMBL" id="AEXC02000749">
    <property type="protein sequence ID" value="KFH15887.1"/>
    <property type="molecule type" value="Genomic_DNA"/>
</dbReference>
<dbReference type="GO" id="GO:0005509">
    <property type="term" value="F:calcium ion binding"/>
    <property type="evidence" value="ECO:0007669"/>
    <property type="project" value="InterPro"/>
</dbReference>
<dbReference type="PROSITE" id="PS50222">
    <property type="entry name" value="EF_HAND_2"/>
    <property type="match status" value="2"/>
</dbReference>
<comment type="caution">
    <text evidence="5">The sequence shown here is derived from an EMBL/GenBank/DDBJ whole genome shotgun (WGS) entry which is preliminary data.</text>
</comment>
<dbReference type="GO" id="GO:0004683">
    <property type="term" value="F:calcium/calmodulin-dependent protein kinase activity"/>
    <property type="evidence" value="ECO:0007669"/>
    <property type="project" value="UniProtKB-EC"/>
</dbReference>
<dbReference type="CDD" id="cd00051">
    <property type="entry name" value="EFh"/>
    <property type="match status" value="1"/>
</dbReference>
<dbReference type="Proteomes" id="UP000028821">
    <property type="component" value="Unassembled WGS sequence"/>
</dbReference>
<protein>
    <submittedName>
        <fullName evidence="5">Calcium-dependent protein kinase CDPK9</fullName>
        <ecNumber evidence="5">2.7.11.17</ecNumber>
    </submittedName>
</protein>
<dbReference type="Gene3D" id="1.10.238.10">
    <property type="entry name" value="EF-hand"/>
    <property type="match status" value="1"/>
</dbReference>
<dbReference type="PANTHER" id="PTHR10891">
    <property type="entry name" value="EF-HAND CALCIUM-BINDING DOMAIN CONTAINING PROTEIN"/>
    <property type="match status" value="1"/>
</dbReference>
<dbReference type="InterPro" id="IPR002048">
    <property type="entry name" value="EF_hand_dom"/>
</dbReference>
<keyword evidence="3" id="KW-0106">Calcium</keyword>
<name>A0A086QTF5_TOXGO</name>
<dbReference type="SMART" id="SM00054">
    <property type="entry name" value="EFh"/>
    <property type="match status" value="2"/>
</dbReference>
<dbReference type="EC" id="2.7.11.17" evidence="5"/>
<gene>
    <name evidence="5" type="ORF">TGMAS_217600B</name>
</gene>
<evidence type="ECO:0000256" key="2">
    <source>
        <dbReference type="ARBA" id="ARBA00022737"/>
    </source>
</evidence>
<dbReference type="InterPro" id="IPR011992">
    <property type="entry name" value="EF-hand-dom_pair"/>
</dbReference>
<evidence type="ECO:0000313" key="5">
    <source>
        <dbReference type="EMBL" id="KFH15887.1"/>
    </source>
</evidence>
<keyword evidence="1" id="KW-0479">Metal-binding</keyword>
<dbReference type="VEuPathDB" id="ToxoDB:TGMAS_217600B"/>
<feature type="domain" description="EF-hand" evidence="4">
    <location>
        <begin position="15"/>
        <end position="50"/>
    </location>
</feature>
<dbReference type="SUPFAM" id="SSF47473">
    <property type="entry name" value="EF-hand"/>
    <property type="match status" value="1"/>
</dbReference>
<dbReference type="InterPro" id="IPR018247">
    <property type="entry name" value="EF_Hand_1_Ca_BS"/>
</dbReference>